<reference evidence="5" key="1">
    <citation type="submission" date="2025-08" db="UniProtKB">
        <authorList>
            <consortium name="Ensembl"/>
        </authorList>
    </citation>
    <scope>IDENTIFICATION</scope>
</reference>
<dbReference type="InterPro" id="IPR002218">
    <property type="entry name" value="MnmG-rel"/>
</dbReference>
<dbReference type="Ensembl" id="ENSPTET00000018672.1">
    <property type="protein sequence ID" value="ENSPTEP00000012410.1"/>
    <property type="gene ID" value="ENSPTEG00000013923.1"/>
</dbReference>
<name>A0A8C9LMB5_9PRIM</name>
<dbReference type="GO" id="GO:0030488">
    <property type="term" value="P:tRNA methylation"/>
    <property type="evidence" value="ECO:0007669"/>
    <property type="project" value="TreeGrafter"/>
</dbReference>
<keyword evidence="6" id="KW-1185">Reference proteome</keyword>
<protein>
    <recommendedName>
        <fullName evidence="4">MnmG N-terminal domain-containing protein</fullName>
    </recommendedName>
</protein>
<dbReference type="GO" id="GO:0002098">
    <property type="term" value="P:tRNA wobble uridine modification"/>
    <property type="evidence" value="ECO:0007669"/>
    <property type="project" value="TreeGrafter"/>
</dbReference>
<proteinExistence type="predicted"/>
<evidence type="ECO:0000313" key="6">
    <source>
        <dbReference type="Proteomes" id="UP000694416"/>
    </source>
</evidence>
<dbReference type="InterPro" id="IPR036188">
    <property type="entry name" value="FAD/NAD-bd_sf"/>
</dbReference>
<evidence type="ECO:0000256" key="3">
    <source>
        <dbReference type="ARBA" id="ARBA00022827"/>
    </source>
</evidence>
<evidence type="ECO:0000256" key="2">
    <source>
        <dbReference type="ARBA" id="ARBA00022630"/>
    </source>
</evidence>
<organism evidence="5 6">
    <name type="scientific">Piliocolobus tephrosceles</name>
    <name type="common">Ugandan red Colobus</name>
    <dbReference type="NCBI Taxonomy" id="591936"/>
    <lineage>
        <taxon>Eukaryota</taxon>
        <taxon>Metazoa</taxon>
        <taxon>Chordata</taxon>
        <taxon>Craniata</taxon>
        <taxon>Vertebrata</taxon>
        <taxon>Euteleostomi</taxon>
        <taxon>Mammalia</taxon>
        <taxon>Eutheria</taxon>
        <taxon>Euarchontoglires</taxon>
        <taxon>Primates</taxon>
        <taxon>Haplorrhini</taxon>
        <taxon>Catarrhini</taxon>
        <taxon>Cercopithecidae</taxon>
        <taxon>Colobinae</taxon>
        <taxon>Piliocolobus</taxon>
    </lineage>
</organism>
<evidence type="ECO:0000313" key="5">
    <source>
        <dbReference type="Ensembl" id="ENSPTEP00000012410.1"/>
    </source>
</evidence>
<keyword evidence="3" id="KW-0274">FAD</keyword>
<sequence length="113" mass="12829">MSCNPSIGGIGKGILVKEIDALGGLMGKVIDKSGIHFKILNLKKGLAVRGHRAQADRNLYNYYMKQFIFNTPYLYILENIVQSLLITKYTNKNIFSGRFKRMTNMIINKNKNS</sequence>
<dbReference type="PANTHER" id="PTHR11806">
    <property type="entry name" value="GLUCOSE INHIBITED DIVISION PROTEIN A"/>
    <property type="match status" value="1"/>
</dbReference>
<dbReference type="Pfam" id="PF01134">
    <property type="entry name" value="GIDA"/>
    <property type="match status" value="1"/>
</dbReference>
<dbReference type="Gene3D" id="3.50.50.60">
    <property type="entry name" value="FAD/NAD(P)-binding domain"/>
    <property type="match status" value="1"/>
</dbReference>
<evidence type="ECO:0000259" key="4">
    <source>
        <dbReference type="Pfam" id="PF01134"/>
    </source>
</evidence>
<feature type="domain" description="MnmG N-terminal" evidence="4">
    <location>
        <begin position="1"/>
        <end position="93"/>
    </location>
</feature>
<accession>A0A8C9LMB5</accession>
<keyword evidence="2" id="KW-0285">Flavoprotein</keyword>
<dbReference type="Proteomes" id="UP000694416">
    <property type="component" value="Unplaced"/>
</dbReference>
<dbReference type="GO" id="GO:0050660">
    <property type="term" value="F:flavin adenine dinucleotide binding"/>
    <property type="evidence" value="ECO:0007669"/>
    <property type="project" value="InterPro"/>
</dbReference>
<evidence type="ECO:0000256" key="1">
    <source>
        <dbReference type="ARBA" id="ARBA00001974"/>
    </source>
</evidence>
<reference evidence="5" key="2">
    <citation type="submission" date="2025-09" db="UniProtKB">
        <authorList>
            <consortium name="Ensembl"/>
        </authorList>
    </citation>
    <scope>IDENTIFICATION</scope>
</reference>
<dbReference type="InterPro" id="IPR040131">
    <property type="entry name" value="MnmG_N"/>
</dbReference>
<dbReference type="AlphaFoldDB" id="A0A8C9LMB5"/>
<comment type="cofactor">
    <cofactor evidence="1">
        <name>FAD</name>
        <dbReference type="ChEBI" id="CHEBI:57692"/>
    </cofactor>
</comment>
<dbReference type="PANTHER" id="PTHR11806:SF0">
    <property type="entry name" value="PROTEIN MTO1 HOMOLOG, MITOCHONDRIAL"/>
    <property type="match status" value="1"/>
</dbReference>